<organism evidence="1 2">
    <name type="scientific">Enterococcus alcedinis</name>
    <dbReference type="NCBI Taxonomy" id="1274384"/>
    <lineage>
        <taxon>Bacteria</taxon>
        <taxon>Bacillati</taxon>
        <taxon>Bacillota</taxon>
        <taxon>Bacilli</taxon>
        <taxon>Lactobacillales</taxon>
        <taxon>Enterococcaceae</taxon>
        <taxon>Enterococcus</taxon>
    </lineage>
</organism>
<protein>
    <submittedName>
        <fullName evidence="1">Uncharacterized protein</fullName>
    </submittedName>
</protein>
<reference evidence="1" key="2">
    <citation type="submission" date="2020-09" db="EMBL/GenBank/DDBJ databases">
        <authorList>
            <person name="Sun Q."/>
            <person name="Sedlacek I."/>
        </authorList>
    </citation>
    <scope>NUCLEOTIDE SEQUENCE</scope>
    <source>
        <strain evidence="1">CCM 8433</strain>
    </source>
</reference>
<sequence>MKKRNIQQKNLENIIERFNHSNKQIELLLDLKNEMIFSHENINRGWITYKEEEFVTLYTKGINKQTDIVEITVDEVVIKTTALIEAYQIMRNIID</sequence>
<name>A0A917N5D3_9ENTE</name>
<accession>A0A917N5D3</accession>
<proteinExistence type="predicted"/>
<dbReference type="EMBL" id="BMDT01000007">
    <property type="protein sequence ID" value="GGI65974.1"/>
    <property type="molecule type" value="Genomic_DNA"/>
</dbReference>
<evidence type="ECO:0000313" key="1">
    <source>
        <dbReference type="EMBL" id="GGI65974.1"/>
    </source>
</evidence>
<evidence type="ECO:0000313" key="2">
    <source>
        <dbReference type="Proteomes" id="UP000622610"/>
    </source>
</evidence>
<dbReference type="AlphaFoldDB" id="A0A917N5D3"/>
<comment type="caution">
    <text evidence="1">The sequence shown here is derived from an EMBL/GenBank/DDBJ whole genome shotgun (WGS) entry which is preliminary data.</text>
</comment>
<keyword evidence="2" id="KW-1185">Reference proteome</keyword>
<reference evidence="1" key="1">
    <citation type="journal article" date="2014" name="Int. J. Syst. Evol. Microbiol.">
        <title>Complete genome sequence of Corynebacterium casei LMG S-19264T (=DSM 44701T), isolated from a smear-ripened cheese.</title>
        <authorList>
            <consortium name="US DOE Joint Genome Institute (JGI-PGF)"/>
            <person name="Walter F."/>
            <person name="Albersmeier A."/>
            <person name="Kalinowski J."/>
            <person name="Ruckert C."/>
        </authorList>
    </citation>
    <scope>NUCLEOTIDE SEQUENCE</scope>
    <source>
        <strain evidence="1">CCM 8433</strain>
    </source>
</reference>
<gene>
    <name evidence="1" type="ORF">GCM10011482_16280</name>
</gene>
<dbReference type="RefSeq" id="WP_188367811.1">
    <property type="nucleotide sequence ID" value="NZ_BMDT01000007.1"/>
</dbReference>
<dbReference type="Proteomes" id="UP000622610">
    <property type="component" value="Unassembled WGS sequence"/>
</dbReference>